<dbReference type="InterPro" id="IPR002656">
    <property type="entry name" value="Acyl_transf_3_dom"/>
</dbReference>
<keyword evidence="4 7" id="KW-0812">Transmembrane</keyword>
<evidence type="ECO:0000256" key="2">
    <source>
        <dbReference type="ARBA" id="ARBA00007400"/>
    </source>
</evidence>
<evidence type="ECO:0000259" key="8">
    <source>
        <dbReference type="Pfam" id="PF01757"/>
    </source>
</evidence>
<dbReference type="AlphaFoldDB" id="A0A0M6WVD4"/>
<evidence type="ECO:0000313" key="9">
    <source>
        <dbReference type="EMBL" id="CRL41204.1"/>
    </source>
</evidence>
<dbReference type="GO" id="GO:0005886">
    <property type="term" value="C:plasma membrane"/>
    <property type="evidence" value="ECO:0007669"/>
    <property type="project" value="UniProtKB-SubCell"/>
</dbReference>
<keyword evidence="3" id="KW-1003">Cell membrane</keyword>
<evidence type="ECO:0000256" key="4">
    <source>
        <dbReference type="ARBA" id="ARBA00022692"/>
    </source>
</evidence>
<feature type="transmembrane region" description="Helical" evidence="7">
    <location>
        <begin position="201"/>
        <end position="219"/>
    </location>
</feature>
<name>A0A0M6WVD4_9FIRM</name>
<dbReference type="GO" id="GO:0016413">
    <property type="term" value="F:O-acetyltransferase activity"/>
    <property type="evidence" value="ECO:0007669"/>
    <property type="project" value="TreeGrafter"/>
</dbReference>
<reference evidence="10 12" key="3">
    <citation type="submission" date="2019-08" db="EMBL/GenBank/DDBJ databases">
        <authorList>
            <person name="Duncan S."/>
            <person name="Walker A."/>
        </authorList>
    </citation>
    <scope>NUCLEOTIDE SEQUENCE [LARGE SCALE GENOMIC DNA]</scope>
    <source>
        <strain evidence="10 12">T3WBe13</strain>
    </source>
</reference>
<dbReference type="Proteomes" id="UP000324327">
    <property type="component" value="Unassembled WGS sequence"/>
</dbReference>
<feature type="domain" description="Acyltransferase 3" evidence="8">
    <location>
        <begin position="8"/>
        <end position="344"/>
    </location>
</feature>
<evidence type="ECO:0000256" key="1">
    <source>
        <dbReference type="ARBA" id="ARBA00004651"/>
    </source>
</evidence>
<reference evidence="10 12" key="4">
    <citation type="submission" date="2019-09" db="EMBL/GenBank/DDBJ databases">
        <title>Strain-level analysis of Eubacterium rectale using genomes from metagenomes.</title>
        <authorList>
            <person name="Karcher N."/>
            <person name="Segata N."/>
        </authorList>
    </citation>
    <scope>NUCLEOTIDE SEQUENCE [LARGE SCALE GENOMIC DNA]</scope>
    <source>
        <strain evidence="10 12">T3WBe13</strain>
    </source>
</reference>
<comment type="similarity">
    <text evidence="2">Belongs to the acyltransferase 3 family.</text>
</comment>
<keyword evidence="10" id="KW-0808">Transferase</keyword>
<dbReference type="PANTHER" id="PTHR40074">
    <property type="entry name" value="O-ACETYLTRANSFERASE WECH"/>
    <property type="match status" value="1"/>
</dbReference>
<evidence type="ECO:0000256" key="7">
    <source>
        <dbReference type="SAM" id="Phobius"/>
    </source>
</evidence>
<keyword evidence="11" id="KW-1185">Reference proteome</keyword>
<dbReference type="Proteomes" id="UP000049472">
    <property type="component" value="Unassembled WGS sequence"/>
</dbReference>
<organism evidence="9 11">
    <name type="scientific">Agathobacter rectalis</name>
    <dbReference type="NCBI Taxonomy" id="39491"/>
    <lineage>
        <taxon>Bacteria</taxon>
        <taxon>Bacillati</taxon>
        <taxon>Bacillota</taxon>
        <taxon>Clostridia</taxon>
        <taxon>Lachnospirales</taxon>
        <taxon>Lachnospiraceae</taxon>
        <taxon>Agathobacter</taxon>
    </lineage>
</organism>
<comment type="subcellular location">
    <subcellularLocation>
        <location evidence="1">Cell membrane</location>
        <topology evidence="1">Multi-pass membrane protein</topology>
    </subcellularLocation>
</comment>
<feature type="transmembrane region" description="Helical" evidence="7">
    <location>
        <begin position="231"/>
        <end position="251"/>
    </location>
</feature>
<reference evidence="9" key="1">
    <citation type="submission" date="2015-05" db="EMBL/GenBank/DDBJ databases">
        <authorList>
            <person name="Wang D.B."/>
            <person name="Wang M."/>
        </authorList>
    </citation>
    <scope>NUCLEOTIDE SEQUENCE [LARGE SCALE GENOMIC DNA]</scope>
    <source>
        <strain evidence="9">T1-815</strain>
    </source>
</reference>
<accession>A0A0M6WVD4</accession>
<feature type="transmembrane region" description="Helical" evidence="7">
    <location>
        <begin position="121"/>
        <end position="144"/>
    </location>
</feature>
<dbReference type="PANTHER" id="PTHR40074:SF2">
    <property type="entry name" value="O-ACETYLTRANSFERASE WECH"/>
    <property type="match status" value="1"/>
</dbReference>
<feature type="transmembrane region" description="Helical" evidence="7">
    <location>
        <begin position="319"/>
        <end position="343"/>
    </location>
</feature>
<evidence type="ECO:0000313" key="12">
    <source>
        <dbReference type="Proteomes" id="UP000324327"/>
    </source>
</evidence>
<keyword evidence="10" id="KW-0012">Acyltransferase</keyword>
<sequence>MEQQYKRIYYLDLMKSIAIISVVFYHGVLPQITMTGTMKFYSYYFLQAFAAVATPLFFFVNGFLLFNKELDLHKHISRIIRMMVLTVIWGGITIISLMLIRKEILSVGEFLKTLWQFKENWISHLWYMGELICIYLFFPVFYYAYQKKASILVYFVCIGAIIIFGNAFVNEIMTMLSILVKHPVVIANKNIFNMFNPFKDVNSYALIYFCCGGIIYRYQEKFKNFMSNKKWIFVAIILLDTCFLFMCGIMYTKLNHNLWEIGWYGKETIFTFINVLAIYTLCMNYNKSNKVIELISKNTLGIYLIHIPVLRFIEQIIDVKIITTNICISFLYTGIVVIITLLLSLGIKKLPIVNGLLRF</sequence>
<protein>
    <submittedName>
        <fullName evidence="10">Acyltransferase</fullName>
    </submittedName>
</protein>
<evidence type="ECO:0000256" key="3">
    <source>
        <dbReference type="ARBA" id="ARBA00022475"/>
    </source>
</evidence>
<gene>
    <name evidence="10" type="ORF">FYL31_01925</name>
    <name evidence="9" type="ORF">T1815_26051</name>
</gene>
<dbReference type="Pfam" id="PF01757">
    <property type="entry name" value="Acyl_transf_3"/>
    <property type="match status" value="1"/>
</dbReference>
<evidence type="ECO:0000313" key="11">
    <source>
        <dbReference type="Proteomes" id="UP000049472"/>
    </source>
</evidence>
<dbReference type="GO" id="GO:0009246">
    <property type="term" value="P:enterobacterial common antigen biosynthetic process"/>
    <property type="evidence" value="ECO:0007669"/>
    <property type="project" value="TreeGrafter"/>
</dbReference>
<evidence type="ECO:0000256" key="6">
    <source>
        <dbReference type="ARBA" id="ARBA00023136"/>
    </source>
</evidence>
<dbReference type="RefSeq" id="WP_055062528.1">
    <property type="nucleotide sequence ID" value="NZ_CP100127.1"/>
</dbReference>
<keyword evidence="5 7" id="KW-1133">Transmembrane helix</keyword>
<dbReference type="EMBL" id="VSTF01000002">
    <property type="protein sequence ID" value="TYL61068.1"/>
    <property type="molecule type" value="Genomic_DNA"/>
</dbReference>
<feature type="transmembrane region" description="Helical" evidence="7">
    <location>
        <begin position="263"/>
        <end position="282"/>
    </location>
</feature>
<feature type="transmembrane region" description="Helical" evidence="7">
    <location>
        <begin position="41"/>
        <end position="67"/>
    </location>
</feature>
<evidence type="ECO:0000256" key="5">
    <source>
        <dbReference type="ARBA" id="ARBA00022989"/>
    </source>
</evidence>
<feature type="transmembrane region" description="Helical" evidence="7">
    <location>
        <begin position="9"/>
        <end position="29"/>
    </location>
</feature>
<proteinExistence type="inferred from homology"/>
<feature type="transmembrane region" description="Helical" evidence="7">
    <location>
        <begin position="151"/>
        <end position="169"/>
    </location>
</feature>
<evidence type="ECO:0000313" key="10">
    <source>
        <dbReference type="EMBL" id="TYL61068.1"/>
    </source>
</evidence>
<reference evidence="11" key="2">
    <citation type="submission" date="2015-05" db="EMBL/GenBank/DDBJ databases">
        <authorList>
            <consortium name="Pathogen Informatics"/>
        </authorList>
    </citation>
    <scope>NUCLEOTIDE SEQUENCE [LARGE SCALE GENOMIC DNA]</scope>
    <source>
        <strain evidence="11">T1-815</strain>
    </source>
</reference>
<dbReference type="EMBL" id="CVRQ01000029">
    <property type="protein sequence ID" value="CRL41204.1"/>
    <property type="molecule type" value="Genomic_DNA"/>
</dbReference>
<feature type="transmembrane region" description="Helical" evidence="7">
    <location>
        <begin position="79"/>
        <end position="101"/>
    </location>
</feature>
<keyword evidence="6 7" id="KW-0472">Membrane</keyword>